<dbReference type="GeneID" id="36336652"/>
<name>W6USW0_ECHGR</name>
<evidence type="ECO:0000313" key="3">
    <source>
        <dbReference type="Proteomes" id="UP000019149"/>
    </source>
</evidence>
<accession>W6USW0</accession>
<protein>
    <submittedName>
        <fullName evidence="2">Uncharacterized protein</fullName>
    </submittedName>
</protein>
<comment type="caution">
    <text evidence="2">The sequence shown here is derived from an EMBL/GenBank/DDBJ whole genome shotgun (WGS) entry which is preliminary data.</text>
</comment>
<dbReference type="RefSeq" id="XP_024355589.1">
    <property type="nucleotide sequence ID" value="XM_024490186.1"/>
</dbReference>
<evidence type="ECO:0000313" key="2">
    <source>
        <dbReference type="EMBL" id="EUB64393.1"/>
    </source>
</evidence>
<feature type="compositionally biased region" description="Polar residues" evidence="1">
    <location>
        <begin position="300"/>
        <end position="312"/>
    </location>
</feature>
<dbReference type="OrthoDB" id="10438393at2759"/>
<keyword evidence="3" id="KW-1185">Reference proteome</keyword>
<dbReference type="KEGG" id="egl:EGR_00937"/>
<dbReference type="Proteomes" id="UP000019149">
    <property type="component" value="Unassembled WGS sequence"/>
</dbReference>
<gene>
    <name evidence="2" type="ORF">EGR_00937</name>
</gene>
<dbReference type="AlphaFoldDB" id="W6USW0"/>
<dbReference type="CTD" id="36336652"/>
<dbReference type="EMBL" id="APAU02000003">
    <property type="protein sequence ID" value="EUB64393.1"/>
    <property type="molecule type" value="Genomic_DNA"/>
</dbReference>
<proteinExistence type="predicted"/>
<evidence type="ECO:0000256" key="1">
    <source>
        <dbReference type="SAM" id="MobiDB-lite"/>
    </source>
</evidence>
<sequence length="312" mass="35387">MSFPSEYSVKSTRGISRRSAGSAGTRFVDFIRSLFQSVFAKPEMVYEFSIPTTVAPCLPISSSLKRHQTTPPVRSFSQYEYLSDARKNTFEYGNNVTPSSTQFVLSRSPHPPPPHPSIRTIDQFYTPQIKRSNVKRISTEAARLHDIRIVDLGEGLMRAHLHDKQGEECAIRAEPRTIYSESVEIDVRSTATQQFSPLPRKLDKRVISVANIAVDGSRATAFDIQPQLSNVTKKKISLKYKSYDRLEQPNQVSEGNKFKQQMAIKEKILAEWERSRYHDEQGPDSSFSSLVSREEPMMSRLQSNTKSSYGAK</sequence>
<organism evidence="2 3">
    <name type="scientific">Echinococcus granulosus</name>
    <name type="common">Hydatid tapeworm</name>
    <dbReference type="NCBI Taxonomy" id="6210"/>
    <lineage>
        <taxon>Eukaryota</taxon>
        <taxon>Metazoa</taxon>
        <taxon>Spiralia</taxon>
        <taxon>Lophotrochozoa</taxon>
        <taxon>Platyhelminthes</taxon>
        <taxon>Cestoda</taxon>
        <taxon>Eucestoda</taxon>
        <taxon>Cyclophyllidea</taxon>
        <taxon>Taeniidae</taxon>
        <taxon>Echinococcus</taxon>
        <taxon>Echinococcus granulosus group</taxon>
    </lineage>
</organism>
<reference evidence="2 3" key="1">
    <citation type="journal article" date="2013" name="Nat. Genet.">
        <title>The genome of the hydatid tapeworm Echinococcus granulosus.</title>
        <authorList>
            <person name="Zheng H."/>
            <person name="Zhang W."/>
            <person name="Zhang L."/>
            <person name="Zhang Z."/>
            <person name="Li J."/>
            <person name="Lu G."/>
            <person name="Zhu Y."/>
            <person name="Wang Y."/>
            <person name="Huang Y."/>
            <person name="Liu J."/>
            <person name="Kang H."/>
            <person name="Chen J."/>
            <person name="Wang L."/>
            <person name="Chen A."/>
            <person name="Yu S."/>
            <person name="Gao Z."/>
            <person name="Jin L."/>
            <person name="Gu W."/>
            <person name="Wang Z."/>
            <person name="Zhao L."/>
            <person name="Shi B."/>
            <person name="Wen H."/>
            <person name="Lin R."/>
            <person name="Jones M.K."/>
            <person name="Brejova B."/>
            <person name="Vinar T."/>
            <person name="Zhao G."/>
            <person name="McManus D.P."/>
            <person name="Chen Z."/>
            <person name="Zhou Y."/>
            <person name="Wang S."/>
        </authorList>
    </citation>
    <scope>NUCLEOTIDE SEQUENCE [LARGE SCALE GENOMIC DNA]</scope>
</reference>
<feature type="region of interest" description="Disordered" evidence="1">
    <location>
        <begin position="275"/>
        <end position="312"/>
    </location>
</feature>